<dbReference type="PANTHER" id="PTHR11373">
    <property type="entry name" value="DEOXYNUCLEOSIDE TRIPHOSPHATE TRIPHOSPHOHYDROLASE"/>
    <property type="match status" value="1"/>
</dbReference>
<dbReference type="SMART" id="SM00471">
    <property type="entry name" value="HDc"/>
    <property type="match status" value="1"/>
</dbReference>
<evidence type="ECO:0000313" key="2">
    <source>
        <dbReference type="EMBL" id="MCZ8514507.1"/>
    </source>
</evidence>
<accession>A0ABT4QCL2</accession>
<dbReference type="InterPro" id="IPR003607">
    <property type="entry name" value="HD/PDEase_dom"/>
</dbReference>
<dbReference type="InterPro" id="IPR006674">
    <property type="entry name" value="HD_domain"/>
</dbReference>
<evidence type="ECO:0000313" key="3">
    <source>
        <dbReference type="Proteomes" id="UP001527882"/>
    </source>
</evidence>
<dbReference type="Pfam" id="PF01966">
    <property type="entry name" value="HD"/>
    <property type="match status" value="1"/>
</dbReference>
<protein>
    <submittedName>
        <fullName evidence="2">HD domain-containing protein</fullName>
    </submittedName>
</protein>
<name>A0ABT4QCL2_9BACL</name>
<keyword evidence="3" id="KW-1185">Reference proteome</keyword>
<sequence>MSIQQIFAKGQPIWESLYRLEIRPEPFESELFQSAPLRRLKHLHHFGAGAFISPVRHSRFEHTVGVWALAKHFFPQWLELHAAAILHDIGHLPFSHSIERSLGLDHHAVTEQAILGEPIASILRRHGLSEQRTVDLLNQDSPLTHRSDLIGIDHLDSFLRDTQAAGKNSLDPAELVRRLRFRDHYAETDEETAMHLLNAVAGDNLIFLSPYFLAADALLGQASAVHLDAHPELRVHIPSMTDYQLTVQLENSPSAAVRDMMRVLLYEPHRIVPCGDEVPDALRADIRKVYMKQPLVGGVPIRELNPEARARLEELEALKGSHYFQVI</sequence>
<dbReference type="CDD" id="cd00077">
    <property type="entry name" value="HDc"/>
    <property type="match status" value="1"/>
</dbReference>
<evidence type="ECO:0000259" key="1">
    <source>
        <dbReference type="SMART" id="SM00471"/>
    </source>
</evidence>
<gene>
    <name evidence="2" type="ORF">O9H85_19190</name>
</gene>
<dbReference type="Gene3D" id="1.10.3210.10">
    <property type="entry name" value="Hypothetical protein af1432"/>
    <property type="match status" value="1"/>
</dbReference>
<dbReference type="InterPro" id="IPR050135">
    <property type="entry name" value="dGTPase-like"/>
</dbReference>
<organism evidence="2 3">
    <name type="scientific">Paenibacillus gyeongsangnamensis</name>
    <dbReference type="NCBI Taxonomy" id="3388067"/>
    <lineage>
        <taxon>Bacteria</taxon>
        <taxon>Bacillati</taxon>
        <taxon>Bacillota</taxon>
        <taxon>Bacilli</taxon>
        <taxon>Bacillales</taxon>
        <taxon>Paenibacillaceae</taxon>
        <taxon>Paenibacillus</taxon>
    </lineage>
</organism>
<proteinExistence type="predicted"/>
<feature type="domain" description="HD/PDEase" evidence="1">
    <location>
        <begin position="55"/>
        <end position="212"/>
    </location>
</feature>
<dbReference type="SUPFAM" id="SSF109604">
    <property type="entry name" value="HD-domain/PDEase-like"/>
    <property type="match status" value="1"/>
</dbReference>
<dbReference type="PANTHER" id="PTHR11373:SF4">
    <property type="entry name" value="DEOXYNUCLEOSIDE TRIPHOSPHATE TRIPHOSPHOHYDROLASE SAMHD1"/>
    <property type="match status" value="1"/>
</dbReference>
<comment type="caution">
    <text evidence="2">The sequence shown here is derived from an EMBL/GenBank/DDBJ whole genome shotgun (WGS) entry which is preliminary data.</text>
</comment>
<dbReference type="Proteomes" id="UP001527882">
    <property type="component" value="Unassembled WGS sequence"/>
</dbReference>
<dbReference type="RefSeq" id="WP_269883029.1">
    <property type="nucleotide sequence ID" value="NZ_JAQAGZ010000012.1"/>
</dbReference>
<dbReference type="EMBL" id="JAQAGZ010000012">
    <property type="protein sequence ID" value="MCZ8514507.1"/>
    <property type="molecule type" value="Genomic_DNA"/>
</dbReference>
<reference evidence="2 3" key="1">
    <citation type="submission" date="2022-12" db="EMBL/GenBank/DDBJ databases">
        <title>Draft genome sequence of Paenibacillus sp. dW9.</title>
        <authorList>
            <person name="Choi E.-W."/>
            <person name="Kim D.-U."/>
        </authorList>
    </citation>
    <scope>NUCLEOTIDE SEQUENCE [LARGE SCALE GENOMIC DNA]</scope>
    <source>
        <strain evidence="3">dW9</strain>
    </source>
</reference>